<proteinExistence type="predicted"/>
<accession>A0A183G6I4</accession>
<dbReference type="Proteomes" id="UP000050761">
    <property type="component" value="Unassembled WGS sequence"/>
</dbReference>
<dbReference type="EMBL" id="UZAH01029935">
    <property type="protein sequence ID" value="VDP08541.1"/>
    <property type="molecule type" value="Genomic_DNA"/>
</dbReference>
<dbReference type="AlphaFoldDB" id="A0A183G6I4"/>
<gene>
    <name evidence="1" type="ORF">HPBE_LOCUS17315</name>
</gene>
<evidence type="ECO:0000313" key="3">
    <source>
        <dbReference type="WBParaSite" id="HPBE_0001731601-mRNA-1"/>
    </source>
</evidence>
<dbReference type="WBParaSite" id="HPBE_0001731601-mRNA-1">
    <property type="protein sequence ID" value="HPBE_0001731601-mRNA-1"/>
    <property type="gene ID" value="HPBE_0001731601"/>
</dbReference>
<sequence length="86" mass="9924">MVQMSTYARVFLTCFCYVILSSYVIALPDQYRSRPSLDNNLLSWRLSELPQSRILTSSALEKRAMMRLGKRVESGYGKRAIMRLGK</sequence>
<evidence type="ECO:0000313" key="1">
    <source>
        <dbReference type="EMBL" id="VDP08541.1"/>
    </source>
</evidence>
<name>A0A183G6I4_HELPZ</name>
<reference evidence="1 2" key="1">
    <citation type="submission" date="2018-11" db="EMBL/GenBank/DDBJ databases">
        <authorList>
            <consortium name="Pathogen Informatics"/>
        </authorList>
    </citation>
    <scope>NUCLEOTIDE SEQUENCE [LARGE SCALE GENOMIC DNA]</scope>
</reference>
<evidence type="ECO:0000313" key="2">
    <source>
        <dbReference type="Proteomes" id="UP000050761"/>
    </source>
</evidence>
<organism evidence="2 3">
    <name type="scientific">Heligmosomoides polygyrus</name>
    <name type="common">Parasitic roundworm</name>
    <dbReference type="NCBI Taxonomy" id="6339"/>
    <lineage>
        <taxon>Eukaryota</taxon>
        <taxon>Metazoa</taxon>
        <taxon>Ecdysozoa</taxon>
        <taxon>Nematoda</taxon>
        <taxon>Chromadorea</taxon>
        <taxon>Rhabditida</taxon>
        <taxon>Rhabditina</taxon>
        <taxon>Rhabditomorpha</taxon>
        <taxon>Strongyloidea</taxon>
        <taxon>Heligmosomidae</taxon>
        <taxon>Heligmosomoides</taxon>
    </lineage>
</organism>
<reference evidence="3" key="2">
    <citation type="submission" date="2019-09" db="UniProtKB">
        <authorList>
            <consortium name="WormBaseParasite"/>
        </authorList>
    </citation>
    <scope>IDENTIFICATION</scope>
</reference>
<keyword evidence="2" id="KW-1185">Reference proteome</keyword>
<protein>
    <submittedName>
        <fullName evidence="3">Neuropeptide-Like Protein</fullName>
    </submittedName>
</protein>
<accession>A0A3P8ACA4</accession>
<dbReference type="OrthoDB" id="5862905at2759"/>